<protein>
    <recommendedName>
        <fullName evidence="1">tRNA 2-selenouridine synthase AAA domain-containing protein</fullName>
    </recommendedName>
</protein>
<dbReference type="GO" id="GO:0043828">
    <property type="term" value="F:tRNA 2-selenouridine synthase activity"/>
    <property type="evidence" value="ECO:0007669"/>
    <property type="project" value="InterPro"/>
</dbReference>
<dbReference type="RefSeq" id="WP_235906250.1">
    <property type="nucleotide sequence ID" value="NZ_VYQF01000003.1"/>
</dbReference>
<dbReference type="InterPro" id="IPR017582">
    <property type="entry name" value="SelU"/>
</dbReference>
<dbReference type="SUPFAM" id="SSF52540">
    <property type="entry name" value="P-loop containing nucleoside triphosphate hydrolases"/>
    <property type="match status" value="1"/>
</dbReference>
<feature type="domain" description="tRNA 2-selenouridine synthase AAA" evidence="1">
    <location>
        <begin position="33"/>
        <end position="221"/>
    </location>
</feature>
<name>A0A5J5IGI4_9BACT</name>
<reference evidence="2 3" key="1">
    <citation type="submission" date="2019-09" db="EMBL/GenBank/DDBJ databases">
        <title>Draft genome sequence of Ginsengibacter sp. BR5-29.</title>
        <authorList>
            <person name="Im W.-T."/>
        </authorList>
    </citation>
    <scope>NUCLEOTIDE SEQUENCE [LARGE SCALE GENOMIC DNA]</scope>
    <source>
        <strain evidence="2 3">BR5-29</strain>
    </source>
</reference>
<dbReference type="InterPro" id="IPR058840">
    <property type="entry name" value="AAA_SelU"/>
</dbReference>
<comment type="caution">
    <text evidence="2">The sequence shown here is derived from an EMBL/GenBank/DDBJ whole genome shotgun (WGS) entry which is preliminary data.</text>
</comment>
<proteinExistence type="predicted"/>
<dbReference type="EMBL" id="VYQF01000003">
    <property type="protein sequence ID" value="KAA9038471.1"/>
    <property type="molecule type" value="Genomic_DNA"/>
</dbReference>
<dbReference type="Pfam" id="PF26341">
    <property type="entry name" value="AAA_SelU"/>
    <property type="match status" value="1"/>
</dbReference>
<evidence type="ECO:0000313" key="2">
    <source>
        <dbReference type="EMBL" id="KAA9038471.1"/>
    </source>
</evidence>
<sequence length="232" mass="26231">MFSEGASKPNVSYGTYFFLKGVFYFMHFPASPTFIVLCGKTGSGKSLLIHQLEASGYPVINLEKIASHRGSAFGGLLLPHQPSQKEFENEIEKAFLNHASAKYIFIEQKPSSLGKRKIPAWLYAKINEGIIVHLNIDKQARINNILKEYKAAGKESFIIALHKLERRLTVAVIKEMEALLRAENFEVFIEKMLDYYDNTAKYQLPKKADMVLNGQGEDVAVMKKQLLHALHL</sequence>
<organism evidence="2 3">
    <name type="scientific">Ginsengibacter hankyongi</name>
    <dbReference type="NCBI Taxonomy" id="2607284"/>
    <lineage>
        <taxon>Bacteria</taxon>
        <taxon>Pseudomonadati</taxon>
        <taxon>Bacteroidota</taxon>
        <taxon>Chitinophagia</taxon>
        <taxon>Chitinophagales</taxon>
        <taxon>Chitinophagaceae</taxon>
        <taxon>Ginsengibacter</taxon>
    </lineage>
</organism>
<dbReference type="Proteomes" id="UP000326903">
    <property type="component" value="Unassembled WGS sequence"/>
</dbReference>
<keyword evidence="3" id="KW-1185">Reference proteome</keyword>
<evidence type="ECO:0000313" key="3">
    <source>
        <dbReference type="Proteomes" id="UP000326903"/>
    </source>
</evidence>
<accession>A0A5J5IGI4</accession>
<dbReference type="Gene3D" id="3.40.50.300">
    <property type="entry name" value="P-loop containing nucleotide triphosphate hydrolases"/>
    <property type="match status" value="1"/>
</dbReference>
<dbReference type="PANTHER" id="PTHR30401">
    <property type="entry name" value="TRNA 2-SELENOURIDINE SYNTHASE"/>
    <property type="match status" value="1"/>
</dbReference>
<dbReference type="InterPro" id="IPR027417">
    <property type="entry name" value="P-loop_NTPase"/>
</dbReference>
<dbReference type="GO" id="GO:0002098">
    <property type="term" value="P:tRNA wobble uridine modification"/>
    <property type="evidence" value="ECO:0007669"/>
    <property type="project" value="InterPro"/>
</dbReference>
<evidence type="ECO:0000259" key="1">
    <source>
        <dbReference type="Pfam" id="PF26341"/>
    </source>
</evidence>
<gene>
    <name evidence="2" type="ORF">FW778_12985</name>
</gene>
<dbReference type="AlphaFoldDB" id="A0A5J5IGI4"/>
<dbReference type="PANTHER" id="PTHR30401:SF0">
    <property type="entry name" value="TRNA 2-SELENOURIDINE SYNTHASE"/>
    <property type="match status" value="1"/>
</dbReference>